<dbReference type="Gene3D" id="3.40.50.300">
    <property type="entry name" value="P-loop containing nucleotide triphosphate hydrolases"/>
    <property type="match status" value="1"/>
</dbReference>
<dbReference type="OrthoDB" id="9810309at2"/>
<dbReference type="SUPFAM" id="SSF52540">
    <property type="entry name" value="P-loop containing nucleoside triphosphate hydrolases"/>
    <property type="match status" value="1"/>
</dbReference>
<evidence type="ECO:0000256" key="7">
    <source>
        <dbReference type="ARBA" id="ARBA00033354"/>
    </source>
</evidence>
<dbReference type="EMBL" id="AAEW02000033">
    <property type="protein sequence ID" value="EAT14322.1"/>
    <property type="molecule type" value="Genomic_DNA"/>
</dbReference>
<dbReference type="UniPathway" id="UPA00148">
    <property type="reaction ID" value="UER00233"/>
</dbReference>
<dbReference type="Proteomes" id="UP000005695">
    <property type="component" value="Unassembled WGS sequence"/>
</dbReference>
<evidence type="ECO:0000256" key="9">
    <source>
        <dbReference type="ARBA" id="ARBA00048692"/>
    </source>
</evidence>
<dbReference type="InterPro" id="IPR003724">
    <property type="entry name" value="CblAdoTrfase_CobA"/>
</dbReference>
<protein>
    <recommendedName>
        <fullName evidence="3">corrinoid adenosyltransferase</fullName>
        <ecNumber evidence="3">2.5.1.17</ecNumber>
    </recommendedName>
    <alternativeName>
        <fullName evidence="5">Cob(II)alamin adenosyltransferase</fullName>
    </alternativeName>
    <alternativeName>
        <fullName evidence="7">Cob(II)yrinic acid a,c-diamide adenosyltransferase</fullName>
    </alternativeName>
    <alternativeName>
        <fullName evidence="6">Cobinamide/cobalamin adenosyltransferase</fullName>
    </alternativeName>
</protein>
<dbReference type="Pfam" id="PF02572">
    <property type="entry name" value="CobA_CobO_BtuR"/>
    <property type="match status" value="1"/>
</dbReference>
<accession>Q1JVQ4</accession>
<comment type="catalytic activity">
    <reaction evidence="9">
        <text>2 cob(II)alamin + reduced [electron-transfer flavoprotein] + 2 ATP = 2 adenosylcob(III)alamin + 2 triphosphate + oxidized [electron-transfer flavoprotein] + 3 H(+)</text>
        <dbReference type="Rhea" id="RHEA:28671"/>
        <dbReference type="Rhea" id="RHEA-COMP:10685"/>
        <dbReference type="Rhea" id="RHEA-COMP:10686"/>
        <dbReference type="ChEBI" id="CHEBI:15378"/>
        <dbReference type="ChEBI" id="CHEBI:16304"/>
        <dbReference type="ChEBI" id="CHEBI:18036"/>
        <dbReference type="ChEBI" id="CHEBI:18408"/>
        <dbReference type="ChEBI" id="CHEBI:30616"/>
        <dbReference type="ChEBI" id="CHEBI:57692"/>
        <dbReference type="ChEBI" id="CHEBI:58307"/>
        <dbReference type="EC" id="2.5.1.17"/>
    </reaction>
</comment>
<gene>
    <name evidence="10" type="ORF">Dace_0207</name>
</gene>
<sequence length="178" mass="19557">MANQLKKGLVQIYTGNGKGKTTAALGLAFRAVGRGLRVHIMHFMKLDSDYGEMTSGKKMGPNWSVEQVGRSGFVSFTNPAEEDIELAQQAFCRAVELARSDDYDLLILDELVNALGFRLIRLEQILELIATRAATTELVLTGRNAPQALIDAADLVTEMKDIKHYYDAGQPARIGIES</sequence>
<dbReference type="GO" id="GO:0008817">
    <property type="term" value="F:corrinoid adenosyltransferase activity"/>
    <property type="evidence" value="ECO:0007669"/>
    <property type="project" value="UniProtKB-EC"/>
</dbReference>
<comment type="similarity">
    <text evidence="2">Belongs to the Cob(I)alamin adenosyltransferase family.</text>
</comment>
<evidence type="ECO:0000256" key="3">
    <source>
        <dbReference type="ARBA" id="ARBA00012454"/>
    </source>
</evidence>
<comment type="caution">
    <text evidence="10">The sequence shown here is derived from an EMBL/GenBank/DDBJ whole genome shotgun (WGS) entry which is preliminary data.</text>
</comment>
<proteinExistence type="inferred from homology"/>
<reference evidence="10" key="2">
    <citation type="submission" date="2006-05" db="EMBL/GenBank/DDBJ databases">
        <title>Sequencing of the draft genome and assembly of Desulfuromonas acetoxidans DSM 684.</title>
        <authorList>
            <consortium name="US DOE Joint Genome Institute (JGI-PGF)"/>
            <person name="Copeland A."/>
            <person name="Lucas S."/>
            <person name="Lapidus A."/>
            <person name="Barry K."/>
            <person name="Detter J.C."/>
            <person name="Glavina del Rio T."/>
            <person name="Hammon N."/>
            <person name="Israni S."/>
            <person name="Dalin E."/>
            <person name="Tice H."/>
            <person name="Bruce D."/>
            <person name="Pitluck S."/>
            <person name="Richardson P."/>
        </authorList>
    </citation>
    <scope>NUCLEOTIDE SEQUENCE [LARGE SCALE GENOMIC DNA]</scope>
    <source>
        <strain evidence="10">DSM 684</strain>
    </source>
</reference>
<comment type="function">
    <text evidence="4">Required for both de novo synthesis of the corrin ring for the assimilation of exogenous corrinoids. Participates in the adenosylation of a variety of incomplete and complete corrinoids.</text>
</comment>
<comment type="catalytic activity">
    <reaction evidence="8">
        <text>2 cob(II)yrinate a,c diamide + reduced [electron-transfer flavoprotein] + 2 ATP = 2 adenosylcob(III)yrinate a,c-diamide + 2 triphosphate + oxidized [electron-transfer flavoprotein] + 3 H(+)</text>
        <dbReference type="Rhea" id="RHEA:11528"/>
        <dbReference type="Rhea" id="RHEA-COMP:10685"/>
        <dbReference type="Rhea" id="RHEA-COMP:10686"/>
        <dbReference type="ChEBI" id="CHEBI:15378"/>
        <dbReference type="ChEBI" id="CHEBI:18036"/>
        <dbReference type="ChEBI" id="CHEBI:30616"/>
        <dbReference type="ChEBI" id="CHEBI:57692"/>
        <dbReference type="ChEBI" id="CHEBI:58307"/>
        <dbReference type="ChEBI" id="CHEBI:58503"/>
        <dbReference type="ChEBI" id="CHEBI:58537"/>
        <dbReference type="EC" id="2.5.1.17"/>
    </reaction>
</comment>
<dbReference type="PANTHER" id="PTHR46638">
    <property type="entry name" value="CORRINOID ADENOSYLTRANSFERASE"/>
    <property type="match status" value="1"/>
</dbReference>
<keyword evidence="11" id="KW-1185">Reference proteome</keyword>
<evidence type="ECO:0000313" key="11">
    <source>
        <dbReference type="Proteomes" id="UP000005695"/>
    </source>
</evidence>
<dbReference type="RefSeq" id="WP_006003004.1">
    <property type="nucleotide sequence ID" value="NZ_AAEW02000033.1"/>
</dbReference>
<dbReference type="GO" id="GO:0005524">
    <property type="term" value="F:ATP binding"/>
    <property type="evidence" value="ECO:0007669"/>
    <property type="project" value="InterPro"/>
</dbReference>
<evidence type="ECO:0000256" key="8">
    <source>
        <dbReference type="ARBA" id="ARBA00048555"/>
    </source>
</evidence>
<dbReference type="PIRSF" id="PIRSF015617">
    <property type="entry name" value="Adensltrnsf_CobA"/>
    <property type="match status" value="1"/>
</dbReference>
<name>Q1JVQ4_DESA6</name>
<comment type="pathway">
    <text evidence="1">Cofactor biosynthesis; adenosylcobalamin biosynthesis; adenosylcobalamin from cob(II)yrinate a,c-diamide: step 2/7.</text>
</comment>
<dbReference type="EC" id="2.5.1.17" evidence="3"/>
<evidence type="ECO:0000313" key="10">
    <source>
        <dbReference type="EMBL" id="EAT14322.1"/>
    </source>
</evidence>
<dbReference type="PANTHER" id="PTHR46638:SF1">
    <property type="entry name" value="CORRINOID ADENOSYLTRANSFERASE"/>
    <property type="match status" value="1"/>
</dbReference>
<organism evidence="10 11">
    <name type="scientific">Desulfuromonas acetoxidans (strain DSM 684 / 11070)</name>
    <dbReference type="NCBI Taxonomy" id="281689"/>
    <lineage>
        <taxon>Bacteria</taxon>
        <taxon>Pseudomonadati</taxon>
        <taxon>Thermodesulfobacteriota</taxon>
        <taxon>Desulfuromonadia</taxon>
        <taxon>Desulfuromonadales</taxon>
        <taxon>Desulfuromonadaceae</taxon>
        <taxon>Desulfuromonas</taxon>
    </lineage>
</organism>
<dbReference type="NCBIfam" id="TIGR00708">
    <property type="entry name" value="cobA"/>
    <property type="match status" value="1"/>
</dbReference>
<dbReference type="InterPro" id="IPR027417">
    <property type="entry name" value="P-loop_NTPase"/>
</dbReference>
<evidence type="ECO:0000256" key="4">
    <source>
        <dbReference type="ARBA" id="ARBA00024929"/>
    </source>
</evidence>
<evidence type="ECO:0000256" key="2">
    <source>
        <dbReference type="ARBA" id="ARBA00007487"/>
    </source>
</evidence>
<evidence type="ECO:0000256" key="1">
    <source>
        <dbReference type="ARBA" id="ARBA00005121"/>
    </source>
</evidence>
<reference evidence="10" key="1">
    <citation type="submission" date="2006-05" db="EMBL/GenBank/DDBJ databases">
        <title>Annotation of the draft genome assembly of Desulfuromonas acetoxidans DSM 684.</title>
        <authorList>
            <consortium name="US DOE Joint Genome Institute (JGI-ORNL)"/>
            <person name="Larimer F."/>
            <person name="Land M."/>
            <person name="Hauser L."/>
        </authorList>
    </citation>
    <scope>NUCLEOTIDE SEQUENCE [LARGE SCALE GENOMIC DNA]</scope>
    <source>
        <strain evidence="10">DSM 684</strain>
    </source>
</reference>
<evidence type="ECO:0000256" key="5">
    <source>
        <dbReference type="ARBA" id="ARBA00031529"/>
    </source>
</evidence>
<evidence type="ECO:0000256" key="6">
    <source>
        <dbReference type="ARBA" id="ARBA00033334"/>
    </source>
</evidence>
<dbReference type="CDD" id="cd00561">
    <property type="entry name" value="CobA_ACA"/>
    <property type="match status" value="1"/>
</dbReference>
<dbReference type="AlphaFoldDB" id="Q1JVQ4"/>
<dbReference type="GO" id="GO:0009236">
    <property type="term" value="P:cobalamin biosynthetic process"/>
    <property type="evidence" value="ECO:0007669"/>
    <property type="project" value="UniProtKB-UniPathway"/>
</dbReference>